<feature type="transmembrane region" description="Helical" evidence="6">
    <location>
        <begin position="445"/>
        <end position="466"/>
    </location>
</feature>
<feature type="transmembrane region" description="Helical" evidence="6">
    <location>
        <begin position="227"/>
        <end position="247"/>
    </location>
</feature>
<dbReference type="RefSeq" id="XP_006696556.1">
    <property type="nucleotide sequence ID" value="XM_006696493.1"/>
</dbReference>
<name>G0SE48_CHATD</name>
<proteinExistence type="predicted"/>
<feature type="transmembrane region" description="Helical" evidence="6">
    <location>
        <begin position="514"/>
        <end position="537"/>
    </location>
</feature>
<reference evidence="8 9" key="1">
    <citation type="journal article" date="2011" name="Cell">
        <title>Insight into structure and assembly of the nuclear pore complex by utilizing the genome of a eukaryotic thermophile.</title>
        <authorList>
            <person name="Amlacher S."/>
            <person name="Sarges P."/>
            <person name="Flemming D."/>
            <person name="van Noort V."/>
            <person name="Kunze R."/>
            <person name="Devos D.P."/>
            <person name="Arumugam M."/>
            <person name="Bork P."/>
            <person name="Hurt E."/>
        </authorList>
    </citation>
    <scope>NUCLEOTIDE SEQUENCE [LARGE SCALE GENOMIC DNA]</scope>
    <source>
        <strain evidence="9">DSM 1495 / CBS 144.50 / IMI 039719</strain>
    </source>
</reference>
<evidence type="ECO:0000259" key="7">
    <source>
        <dbReference type="PROSITE" id="PS50850"/>
    </source>
</evidence>
<accession>G0SE48</accession>
<evidence type="ECO:0000256" key="2">
    <source>
        <dbReference type="ARBA" id="ARBA00022692"/>
    </source>
</evidence>
<dbReference type="OrthoDB" id="3066029at2759"/>
<keyword evidence="3 6" id="KW-1133">Transmembrane helix</keyword>
<dbReference type="PANTHER" id="PTHR23502">
    <property type="entry name" value="MAJOR FACILITATOR SUPERFAMILY"/>
    <property type="match status" value="1"/>
</dbReference>
<evidence type="ECO:0000313" key="8">
    <source>
        <dbReference type="EMBL" id="EGS18225.1"/>
    </source>
</evidence>
<feature type="region of interest" description="Disordered" evidence="5">
    <location>
        <begin position="149"/>
        <end position="174"/>
    </location>
</feature>
<evidence type="ECO:0000256" key="6">
    <source>
        <dbReference type="SAM" id="Phobius"/>
    </source>
</evidence>
<dbReference type="OMA" id="GNYFMRY"/>
<dbReference type="InterPro" id="IPR011701">
    <property type="entry name" value="MFS"/>
</dbReference>
<feature type="compositionally biased region" description="Basic and acidic residues" evidence="5">
    <location>
        <begin position="49"/>
        <end position="62"/>
    </location>
</feature>
<evidence type="ECO:0000256" key="5">
    <source>
        <dbReference type="SAM" id="MobiDB-lite"/>
    </source>
</evidence>
<evidence type="ECO:0000256" key="1">
    <source>
        <dbReference type="ARBA" id="ARBA00004141"/>
    </source>
</evidence>
<evidence type="ECO:0000256" key="4">
    <source>
        <dbReference type="ARBA" id="ARBA00023136"/>
    </source>
</evidence>
<dbReference type="GO" id="GO:0005886">
    <property type="term" value="C:plasma membrane"/>
    <property type="evidence" value="ECO:0007669"/>
    <property type="project" value="TreeGrafter"/>
</dbReference>
<comment type="subcellular location">
    <subcellularLocation>
        <location evidence="1">Membrane</location>
        <topology evidence="1">Multi-pass membrane protein</topology>
    </subcellularLocation>
</comment>
<dbReference type="AlphaFoldDB" id="G0SE48"/>
<feature type="transmembrane region" description="Helical" evidence="6">
    <location>
        <begin position="318"/>
        <end position="339"/>
    </location>
</feature>
<evidence type="ECO:0000313" key="9">
    <source>
        <dbReference type="Proteomes" id="UP000008066"/>
    </source>
</evidence>
<feature type="domain" description="Major facilitator superfamily (MFS) profile" evidence="7">
    <location>
        <begin position="193"/>
        <end position="628"/>
    </location>
</feature>
<feature type="region of interest" description="Disordered" evidence="5">
    <location>
        <begin position="1"/>
        <end position="100"/>
    </location>
</feature>
<feature type="transmembrane region" description="Helical" evidence="6">
    <location>
        <begin position="558"/>
        <end position="575"/>
    </location>
</feature>
<dbReference type="Gene3D" id="1.20.1250.20">
    <property type="entry name" value="MFS general substrate transporter like domains"/>
    <property type="match status" value="1"/>
</dbReference>
<feature type="transmembrane region" description="Helical" evidence="6">
    <location>
        <begin position="191"/>
        <end position="215"/>
    </location>
</feature>
<dbReference type="GeneID" id="18260279"/>
<dbReference type="SUPFAM" id="SSF103473">
    <property type="entry name" value="MFS general substrate transporter"/>
    <property type="match status" value="1"/>
</dbReference>
<dbReference type="KEGG" id="cthr:CTHT_0062410"/>
<keyword evidence="2 6" id="KW-0812">Transmembrane</keyword>
<dbReference type="Pfam" id="PF07690">
    <property type="entry name" value="MFS_1"/>
    <property type="match status" value="1"/>
</dbReference>
<protein>
    <recommendedName>
        <fullName evidence="7">Major facilitator superfamily (MFS) profile domain-containing protein</fullName>
    </recommendedName>
</protein>
<dbReference type="HOGENOM" id="CLU_008455_8_0_1"/>
<dbReference type="InterPro" id="IPR036259">
    <property type="entry name" value="MFS_trans_sf"/>
</dbReference>
<dbReference type="PANTHER" id="PTHR23502:SF64">
    <property type="entry name" value="TRANSPORTER, PUTATIVE (AFU_ORTHOLOGUE AFUA_3G11760)-RELATED"/>
    <property type="match status" value="1"/>
</dbReference>
<dbReference type="eggNOG" id="KOG0255">
    <property type="taxonomic scope" value="Eukaryota"/>
</dbReference>
<feature type="transmembrane region" description="Helical" evidence="6">
    <location>
        <begin position="581"/>
        <end position="602"/>
    </location>
</feature>
<dbReference type="PROSITE" id="PS50850">
    <property type="entry name" value="MFS"/>
    <property type="match status" value="1"/>
</dbReference>
<dbReference type="GO" id="GO:0022857">
    <property type="term" value="F:transmembrane transporter activity"/>
    <property type="evidence" value="ECO:0007669"/>
    <property type="project" value="InterPro"/>
</dbReference>
<organism evidence="9">
    <name type="scientific">Chaetomium thermophilum (strain DSM 1495 / CBS 144.50 / IMI 039719)</name>
    <name type="common">Thermochaetoides thermophila</name>
    <dbReference type="NCBI Taxonomy" id="759272"/>
    <lineage>
        <taxon>Eukaryota</taxon>
        <taxon>Fungi</taxon>
        <taxon>Dikarya</taxon>
        <taxon>Ascomycota</taxon>
        <taxon>Pezizomycotina</taxon>
        <taxon>Sordariomycetes</taxon>
        <taxon>Sordariomycetidae</taxon>
        <taxon>Sordariales</taxon>
        <taxon>Chaetomiaceae</taxon>
        <taxon>Thermochaetoides</taxon>
    </lineage>
</organism>
<gene>
    <name evidence="8" type="ORF">CTHT_0062410</name>
</gene>
<feature type="transmembrane region" description="Helical" evidence="6">
    <location>
        <begin position="259"/>
        <end position="282"/>
    </location>
</feature>
<feature type="compositionally biased region" description="Basic and acidic residues" evidence="5">
    <location>
        <begin position="11"/>
        <end position="25"/>
    </location>
</feature>
<feature type="compositionally biased region" description="Polar residues" evidence="5">
    <location>
        <begin position="79"/>
        <end position="94"/>
    </location>
</feature>
<sequence length="628" mass="68302">MTTPSEGCQEADSKISGLDKGEHPGQDPAVDSSSFRKGGSADSPSLSRDWGKDGSQARERSQSRPRTRSRSRNSDRHQSLYSSSSEFGSQQATAISAPAPVISATSKPELDLEKGQPQPEVYRAIIVTPPPSPPEQAADASDHPITIRAKDDDAVPPDPHPPAPLLLEPTLSAPPEIPDSAYDRFPRHRKIIMVALLSFCSFLAPVSSTSVLAATPEVASEYGTTGSVVNVVNAIYMLMMGVSPVVWGPLSQVYGRRRVTAVLFFGCSIGTALAPNLAAFFVFRVLTAFEGTAFILVGSACIGDIYRPTERATALGWFLSGTLIGPALGPFIGGIIVTYTSWRVIFWLQTGLSGLAALFTLTPLLPETIYYRRADELAGFSRRQQARILWSLINPIRVLRLFVYPNLLLASLASSAVIWNMYGLLTPIRYVLNPRFNLTTPMQSGLFYLAPGTGYLVGTLIGGRYADHVVKRWIKKRGGVRVPEDRLRSALPFMGVIIPGCVLVYGWGVQKEAGGIPLAVVTLFVQGVAQLFCFPSLNTYCLDVMQGRGAEVIAGNYFVRYLFACAATACVLPAVEGIGVGWFSTITAVFLIASSAGIAATVRWGNDWKQWVDNKRRERRRARRKHMQ</sequence>
<dbReference type="EMBL" id="GL988046">
    <property type="protein sequence ID" value="EGS18225.1"/>
    <property type="molecule type" value="Genomic_DNA"/>
</dbReference>
<keyword evidence="4 6" id="KW-0472">Membrane</keyword>
<feature type="transmembrane region" description="Helical" evidence="6">
    <location>
        <begin position="487"/>
        <end position="508"/>
    </location>
</feature>
<evidence type="ECO:0000256" key="3">
    <source>
        <dbReference type="ARBA" id="ARBA00022989"/>
    </source>
</evidence>
<feature type="transmembrane region" description="Helical" evidence="6">
    <location>
        <begin position="345"/>
        <end position="365"/>
    </location>
</feature>
<dbReference type="FunFam" id="1.20.1250.20:FF:000354">
    <property type="entry name" value="MFS general substrate transporter"/>
    <property type="match status" value="1"/>
</dbReference>
<dbReference type="InterPro" id="IPR020846">
    <property type="entry name" value="MFS_dom"/>
</dbReference>
<feature type="transmembrane region" description="Helical" evidence="6">
    <location>
        <begin position="401"/>
        <end position="425"/>
    </location>
</feature>
<dbReference type="Proteomes" id="UP000008066">
    <property type="component" value="Unassembled WGS sequence"/>
</dbReference>
<feature type="transmembrane region" description="Helical" evidence="6">
    <location>
        <begin position="288"/>
        <end position="306"/>
    </location>
</feature>
<keyword evidence="9" id="KW-1185">Reference proteome</keyword>
<feature type="compositionally biased region" description="Low complexity" evidence="5">
    <location>
        <begin position="165"/>
        <end position="174"/>
    </location>
</feature>